<dbReference type="Proteomes" id="UP000242432">
    <property type="component" value="Unassembled WGS sequence"/>
</dbReference>
<sequence>MDRKDFKIENTAITIFCSEKADSPLILFNSFNSDGAEIVDMLSKMDTPDFNFLNVKVDDWNHYLSPWNCPSLYHSEPPFDGDADEFLSLIEKTVIPEALKLINGSPSYIGISGYSLAGLFALYAICKSDIFDRAASMSGSLWFPDFVEFFKTNLKRKPSKIYLSLGDKESSVRNRYLKTVKDKTVELYESVKEQGIDCIFESNPGNHFFEPDKRCAKGMAWILSDNR</sequence>
<dbReference type="InterPro" id="IPR000801">
    <property type="entry name" value="Esterase-like"/>
</dbReference>
<accession>A0A1T4W1P4</accession>
<evidence type="ECO:0008006" key="3">
    <source>
        <dbReference type="Google" id="ProtNLM"/>
    </source>
</evidence>
<dbReference type="AlphaFoldDB" id="A0A1T4W1P4"/>
<dbReference type="InterPro" id="IPR050583">
    <property type="entry name" value="Mycobacterial_A85_antigen"/>
</dbReference>
<keyword evidence="2" id="KW-1185">Reference proteome</keyword>
<reference evidence="2" key="1">
    <citation type="submission" date="2017-02" db="EMBL/GenBank/DDBJ databases">
        <authorList>
            <person name="Varghese N."/>
            <person name="Submissions S."/>
        </authorList>
    </citation>
    <scope>NUCLEOTIDE SEQUENCE [LARGE SCALE GENOMIC DNA]</scope>
    <source>
        <strain evidence="2">DSM 3072</strain>
    </source>
</reference>
<proteinExistence type="predicted"/>
<protein>
    <recommendedName>
        <fullName evidence="3">Esterase</fullName>
    </recommendedName>
</protein>
<dbReference type="RefSeq" id="WP_078929638.1">
    <property type="nucleotide sequence ID" value="NZ_FUXX01000087.1"/>
</dbReference>
<dbReference type="PANTHER" id="PTHR48098:SF6">
    <property type="entry name" value="FERRI-BACILLIBACTIN ESTERASE BESA"/>
    <property type="match status" value="1"/>
</dbReference>
<dbReference type="Pfam" id="PF00756">
    <property type="entry name" value="Esterase"/>
    <property type="match status" value="1"/>
</dbReference>
<dbReference type="PANTHER" id="PTHR48098">
    <property type="entry name" value="ENTEROCHELIN ESTERASE-RELATED"/>
    <property type="match status" value="1"/>
</dbReference>
<dbReference type="STRING" id="83771.SAMN02910357_00641"/>
<dbReference type="InterPro" id="IPR029058">
    <property type="entry name" value="AB_hydrolase_fold"/>
</dbReference>
<dbReference type="EMBL" id="FUXX01000087">
    <property type="protein sequence ID" value="SKA71059.1"/>
    <property type="molecule type" value="Genomic_DNA"/>
</dbReference>
<dbReference type="Gene3D" id="3.40.50.1820">
    <property type="entry name" value="alpha/beta hydrolase"/>
    <property type="match status" value="1"/>
</dbReference>
<organism evidence="1 2">
    <name type="scientific">Succinivibrio dextrinosolvens DSM 3072</name>
    <dbReference type="NCBI Taxonomy" id="1123324"/>
    <lineage>
        <taxon>Bacteria</taxon>
        <taxon>Pseudomonadati</taxon>
        <taxon>Pseudomonadota</taxon>
        <taxon>Gammaproteobacteria</taxon>
        <taxon>Aeromonadales</taxon>
        <taxon>Succinivibrionaceae</taxon>
        <taxon>Succinivibrio</taxon>
    </lineage>
</organism>
<gene>
    <name evidence="1" type="ORF">SAMN02745213_02385</name>
</gene>
<dbReference type="SUPFAM" id="SSF53474">
    <property type="entry name" value="alpha/beta-Hydrolases"/>
    <property type="match status" value="1"/>
</dbReference>
<evidence type="ECO:0000313" key="1">
    <source>
        <dbReference type="EMBL" id="SKA71059.1"/>
    </source>
</evidence>
<name>A0A1T4W1P4_9GAMM</name>
<evidence type="ECO:0000313" key="2">
    <source>
        <dbReference type="Proteomes" id="UP000242432"/>
    </source>
</evidence>